<keyword evidence="2 3" id="KW-0479">Metal-binding</keyword>
<evidence type="ECO:0000313" key="5">
    <source>
        <dbReference type="Proteomes" id="UP000240971"/>
    </source>
</evidence>
<comment type="caution">
    <text evidence="4">The sequence shown here is derived from an EMBL/GenBank/DDBJ whole genome shotgun (WGS) entry which is preliminary data.</text>
</comment>
<comment type="similarity">
    <text evidence="1">Belongs to the DinB family.</text>
</comment>
<organism evidence="4 5">
    <name type="scientific">Chitinophaga niastensis</name>
    <dbReference type="NCBI Taxonomy" id="536980"/>
    <lineage>
        <taxon>Bacteria</taxon>
        <taxon>Pseudomonadati</taxon>
        <taxon>Bacteroidota</taxon>
        <taxon>Chitinophagia</taxon>
        <taxon>Chitinophagales</taxon>
        <taxon>Chitinophagaceae</taxon>
        <taxon>Chitinophaga</taxon>
    </lineage>
</organism>
<dbReference type="InterPro" id="IPR007837">
    <property type="entry name" value="DinB"/>
</dbReference>
<gene>
    <name evidence="4" type="ORF">CLV51_102892</name>
</gene>
<dbReference type="Gene3D" id="1.20.120.450">
    <property type="entry name" value="dinb family like domain"/>
    <property type="match status" value="2"/>
</dbReference>
<accession>A0A2P8HP86</accession>
<evidence type="ECO:0000256" key="2">
    <source>
        <dbReference type="ARBA" id="ARBA00022723"/>
    </source>
</evidence>
<feature type="binding site" evidence="3">
    <location>
        <position position="125"/>
    </location>
    <ligand>
        <name>a divalent metal cation</name>
        <dbReference type="ChEBI" id="CHEBI:60240"/>
    </ligand>
</feature>
<reference evidence="4 5" key="1">
    <citation type="submission" date="2018-03" db="EMBL/GenBank/DDBJ databases">
        <title>Genomic Encyclopedia of Archaeal and Bacterial Type Strains, Phase II (KMG-II): from individual species to whole genera.</title>
        <authorList>
            <person name="Goeker M."/>
        </authorList>
    </citation>
    <scope>NUCLEOTIDE SEQUENCE [LARGE SCALE GENOMIC DNA]</scope>
    <source>
        <strain evidence="4 5">DSM 24859</strain>
    </source>
</reference>
<dbReference type="Proteomes" id="UP000240971">
    <property type="component" value="Unassembled WGS sequence"/>
</dbReference>
<feature type="binding site" evidence="3">
    <location>
        <position position="129"/>
    </location>
    <ligand>
        <name>a divalent metal cation</name>
        <dbReference type="ChEBI" id="CHEBI:60240"/>
    </ligand>
</feature>
<dbReference type="Pfam" id="PF05163">
    <property type="entry name" value="DinB"/>
    <property type="match status" value="1"/>
</dbReference>
<protein>
    <submittedName>
        <fullName evidence="4">Putative damage-inducible protein DinB</fullName>
    </submittedName>
</protein>
<proteinExistence type="inferred from homology"/>
<name>A0A2P8HP86_CHINA</name>
<dbReference type="GO" id="GO:0046872">
    <property type="term" value="F:metal ion binding"/>
    <property type="evidence" value="ECO:0007669"/>
    <property type="project" value="UniProtKB-KW"/>
</dbReference>
<keyword evidence="5" id="KW-1185">Reference proteome</keyword>
<feature type="binding site" evidence="3">
    <location>
        <position position="59"/>
    </location>
    <ligand>
        <name>a divalent metal cation</name>
        <dbReference type="ChEBI" id="CHEBI:60240"/>
    </ligand>
</feature>
<evidence type="ECO:0000256" key="3">
    <source>
        <dbReference type="PIRSR" id="PIRSR607837-1"/>
    </source>
</evidence>
<dbReference type="EMBL" id="PYAW01000002">
    <property type="protein sequence ID" value="PSL48032.1"/>
    <property type="molecule type" value="Genomic_DNA"/>
</dbReference>
<dbReference type="InterPro" id="IPR034660">
    <property type="entry name" value="DinB/YfiT-like"/>
</dbReference>
<dbReference type="AlphaFoldDB" id="A0A2P8HP86"/>
<evidence type="ECO:0000313" key="4">
    <source>
        <dbReference type="EMBL" id="PSL48032.1"/>
    </source>
</evidence>
<dbReference type="SUPFAM" id="SSF109854">
    <property type="entry name" value="DinB/YfiT-like putative metalloenzymes"/>
    <property type="match status" value="1"/>
</dbReference>
<evidence type="ECO:0000256" key="1">
    <source>
        <dbReference type="ARBA" id="ARBA00008635"/>
    </source>
</evidence>
<sequence length="149" mass="16996">MYSCWVVLLIKLNIMKEQLLTTLENAKNYTLSVAAAMPRDAYDFKPADAIWTFNELLHHIGYGIYWWEENFIKQKESDWNPPAITAGKDETTAYLTGAFRALKESIGNIAPGDNGIKGFYATMDHITHHRGQATVYLRCKGITPPEYTY</sequence>